<accession>A0AB39TQD7</accession>
<feature type="compositionally biased region" description="Pro residues" evidence="1">
    <location>
        <begin position="177"/>
        <end position="196"/>
    </location>
</feature>
<evidence type="ECO:0000313" key="4">
    <source>
        <dbReference type="EMBL" id="XDQ81349.1"/>
    </source>
</evidence>
<keyword evidence="2" id="KW-1133">Transmembrane helix</keyword>
<dbReference type="Pfam" id="PF10708">
    <property type="entry name" value="DUF2510"/>
    <property type="match status" value="1"/>
</dbReference>
<protein>
    <submittedName>
        <fullName evidence="4">DUF2510 domain-containing protein</fullName>
    </submittedName>
</protein>
<dbReference type="InterPro" id="IPR018929">
    <property type="entry name" value="DUF2510"/>
</dbReference>
<gene>
    <name evidence="4" type="ORF">AB2U05_24195</name>
</gene>
<keyword evidence="2" id="KW-0472">Membrane</keyword>
<feature type="region of interest" description="Disordered" evidence="1">
    <location>
        <begin position="45"/>
        <end position="69"/>
    </location>
</feature>
<name>A0AB39TQD7_9ACTN</name>
<feature type="domain" description="DUF2510" evidence="3">
    <location>
        <begin position="7"/>
        <end position="41"/>
    </location>
</feature>
<evidence type="ECO:0000256" key="1">
    <source>
        <dbReference type="SAM" id="MobiDB-lite"/>
    </source>
</evidence>
<feature type="region of interest" description="Disordered" evidence="1">
    <location>
        <begin position="1"/>
        <end position="21"/>
    </location>
</feature>
<evidence type="ECO:0000259" key="3">
    <source>
        <dbReference type="Pfam" id="PF10708"/>
    </source>
</evidence>
<organism evidence="4">
    <name type="scientific">Streptomyces sp. Y1</name>
    <dbReference type="NCBI Taxonomy" id="3238634"/>
    <lineage>
        <taxon>Bacteria</taxon>
        <taxon>Bacillati</taxon>
        <taxon>Actinomycetota</taxon>
        <taxon>Actinomycetes</taxon>
        <taxon>Kitasatosporales</taxon>
        <taxon>Streptomycetaceae</taxon>
        <taxon>Streptomyces</taxon>
    </lineage>
</organism>
<dbReference type="AlphaFoldDB" id="A0AB39TQD7"/>
<dbReference type="RefSeq" id="WP_369184248.1">
    <property type="nucleotide sequence ID" value="NZ_CP163445.1"/>
</dbReference>
<proteinExistence type="predicted"/>
<feature type="region of interest" description="Disordered" evidence="1">
    <location>
        <begin position="105"/>
        <end position="128"/>
    </location>
</feature>
<dbReference type="EMBL" id="CP163445">
    <property type="protein sequence ID" value="XDQ81349.1"/>
    <property type="molecule type" value="Genomic_DNA"/>
</dbReference>
<feature type="transmembrane region" description="Helical" evidence="2">
    <location>
        <begin position="132"/>
        <end position="152"/>
    </location>
</feature>
<feature type="region of interest" description="Disordered" evidence="1">
    <location>
        <begin position="154"/>
        <end position="217"/>
    </location>
</feature>
<keyword evidence="2" id="KW-0812">Transmembrane</keyword>
<evidence type="ECO:0000256" key="2">
    <source>
        <dbReference type="SAM" id="Phobius"/>
    </source>
</evidence>
<sequence length="362" mass="36811">MSNSTPPGWYPVPGADGTPGLERWWDGNAWTGETRPLPDGAARLADAPTQGWQPPSPQPGYGYGTPQQPGYGYPGGAPAPAPGYGYPGQDGYGYPGQDGYGYPGQELQGAGYGYPGPGHPQQHRPGRTKPGVIVAISVAVLAVGGIIAGLALSGGGDDTRADPTPNPTATTQSTDPGPGPAPKPTPTPKPSPPKPAPALKSTVPDPQHSITVPVYDGWDANSDSPHSTVYLGTGRYTCPTGGACIRGQFSVEKDVIQGSSAKAAADAAMPAYAEQIFTGITSHTDAGSDNVSVAGVRGYAVRWHVRTSDGTQGYVLLAAVQAKGGGYVVFEGGVDDDPQAPDPSVLDQILKGVTKDGSGSAT</sequence>
<reference evidence="4" key="1">
    <citation type="submission" date="2024-07" db="EMBL/GenBank/DDBJ databases">
        <authorList>
            <person name="Yu S.T."/>
        </authorList>
    </citation>
    <scope>NUCLEOTIDE SEQUENCE</scope>
    <source>
        <strain evidence="4">Y1</strain>
    </source>
</reference>